<sequence>MATNTGWDKMPYEILLMITDKLDDSSVVNLFQTCKGFQQALLSERDKRAIQGFLAPADKYINAEFSEGATPGVDTPLRELTLSERLPYRELADEEKGYIVRAIMRGSYDAVKYLLDLGASPDWYSPDNEYILCFALKADDLRILNLLLQHATVHKLTRASTPFKLQLLPLPYALGMYSHNRDANMPLAHALISAGADFTCPFLVREIISNANIEIIRMALRNGMLPAAGEGFLHRILLRENREIFDLLFPVAISSGILNETDEHGCSALHLSLSQIYNLSTYISTALLSAGIDLNIVNSEGQTALHVALKHQHFGLARDMINAGCRLNVVDRYTSNELHYAVQAHIRPSKYPTWAKAASLVSLLLEKGVQVNLHGYFGDSDVIGRPEIDENGYFTTSFYTETPLWFAIRHGRKDMVQSILTLGPHRPDLTIRDQAGRTPLEFARKIGQLEIARMLE</sequence>
<protein>
    <recommendedName>
        <fullName evidence="6">F-box domain-containing protein</fullName>
    </recommendedName>
</protein>
<evidence type="ECO:0000256" key="3">
    <source>
        <dbReference type="PROSITE-ProRule" id="PRU00023"/>
    </source>
</evidence>
<dbReference type="SUPFAM" id="SSF48403">
    <property type="entry name" value="Ankyrin repeat"/>
    <property type="match status" value="1"/>
</dbReference>
<evidence type="ECO:0000256" key="1">
    <source>
        <dbReference type="ARBA" id="ARBA00022737"/>
    </source>
</evidence>
<proteinExistence type="predicted"/>
<evidence type="ECO:0000256" key="2">
    <source>
        <dbReference type="ARBA" id="ARBA00023043"/>
    </source>
</evidence>
<gene>
    <name evidence="4" type="ORF">N7493_003551</name>
</gene>
<accession>A0AAD6HPU6</accession>
<dbReference type="AlphaFoldDB" id="A0AAD6HPU6"/>
<organism evidence="4 5">
    <name type="scientific">Penicillium malachiteum</name>
    <dbReference type="NCBI Taxonomy" id="1324776"/>
    <lineage>
        <taxon>Eukaryota</taxon>
        <taxon>Fungi</taxon>
        <taxon>Dikarya</taxon>
        <taxon>Ascomycota</taxon>
        <taxon>Pezizomycotina</taxon>
        <taxon>Eurotiomycetes</taxon>
        <taxon>Eurotiomycetidae</taxon>
        <taxon>Eurotiales</taxon>
        <taxon>Aspergillaceae</taxon>
        <taxon>Penicillium</taxon>
    </lineage>
</organism>
<name>A0AAD6HPU6_9EURO</name>
<dbReference type="PANTHER" id="PTHR24166:SF48">
    <property type="entry name" value="PROTEIN VAPYRIN"/>
    <property type="match status" value="1"/>
</dbReference>
<evidence type="ECO:0008006" key="6">
    <source>
        <dbReference type="Google" id="ProtNLM"/>
    </source>
</evidence>
<dbReference type="PANTHER" id="PTHR24166">
    <property type="entry name" value="ROLLING PEBBLES, ISOFORM B"/>
    <property type="match status" value="1"/>
</dbReference>
<dbReference type="CDD" id="cd09917">
    <property type="entry name" value="F-box_SF"/>
    <property type="match status" value="1"/>
</dbReference>
<dbReference type="PROSITE" id="PS50297">
    <property type="entry name" value="ANK_REP_REGION"/>
    <property type="match status" value="1"/>
</dbReference>
<feature type="repeat" description="ANK" evidence="3">
    <location>
        <begin position="300"/>
        <end position="332"/>
    </location>
</feature>
<dbReference type="InterPro" id="IPR036770">
    <property type="entry name" value="Ankyrin_rpt-contain_sf"/>
</dbReference>
<dbReference type="InterPro" id="IPR002110">
    <property type="entry name" value="Ankyrin_rpt"/>
</dbReference>
<dbReference type="SUPFAM" id="SSF81383">
    <property type="entry name" value="F-box domain"/>
    <property type="match status" value="1"/>
</dbReference>
<dbReference type="InterPro" id="IPR036047">
    <property type="entry name" value="F-box-like_dom_sf"/>
</dbReference>
<comment type="caution">
    <text evidence="4">The sequence shown here is derived from an EMBL/GenBank/DDBJ whole genome shotgun (WGS) entry which is preliminary data.</text>
</comment>
<dbReference type="Gene3D" id="1.25.40.20">
    <property type="entry name" value="Ankyrin repeat-containing domain"/>
    <property type="match status" value="1"/>
</dbReference>
<dbReference type="InterPro" id="IPR050889">
    <property type="entry name" value="Dendritic_Spine_Reg/Scaffold"/>
</dbReference>
<reference evidence="4" key="2">
    <citation type="submission" date="2023-01" db="EMBL/GenBank/DDBJ databases">
        <authorList>
            <person name="Petersen C."/>
        </authorList>
    </citation>
    <scope>NUCLEOTIDE SEQUENCE</scope>
    <source>
        <strain evidence="4">IBT 17514</strain>
    </source>
</reference>
<evidence type="ECO:0000313" key="5">
    <source>
        <dbReference type="Proteomes" id="UP001215712"/>
    </source>
</evidence>
<dbReference type="Proteomes" id="UP001215712">
    <property type="component" value="Unassembled WGS sequence"/>
</dbReference>
<keyword evidence="5" id="KW-1185">Reference proteome</keyword>
<keyword evidence="2 3" id="KW-0040">ANK repeat</keyword>
<dbReference type="Pfam" id="PF12796">
    <property type="entry name" value="Ank_2"/>
    <property type="match status" value="1"/>
</dbReference>
<dbReference type="SMART" id="SM00248">
    <property type="entry name" value="ANK"/>
    <property type="match status" value="6"/>
</dbReference>
<dbReference type="EMBL" id="JAQJAN010000004">
    <property type="protein sequence ID" value="KAJ5732070.1"/>
    <property type="molecule type" value="Genomic_DNA"/>
</dbReference>
<evidence type="ECO:0000313" key="4">
    <source>
        <dbReference type="EMBL" id="KAJ5732070.1"/>
    </source>
</evidence>
<dbReference type="PROSITE" id="PS50088">
    <property type="entry name" value="ANK_REPEAT"/>
    <property type="match status" value="1"/>
</dbReference>
<keyword evidence="1" id="KW-0677">Repeat</keyword>
<reference evidence="4" key="1">
    <citation type="journal article" date="2023" name="IMA Fungus">
        <title>Comparative genomic study of the Penicillium genus elucidates a diverse pangenome and 15 lateral gene transfer events.</title>
        <authorList>
            <person name="Petersen C."/>
            <person name="Sorensen T."/>
            <person name="Nielsen M.R."/>
            <person name="Sondergaard T.E."/>
            <person name="Sorensen J.L."/>
            <person name="Fitzpatrick D.A."/>
            <person name="Frisvad J.C."/>
            <person name="Nielsen K.L."/>
        </authorList>
    </citation>
    <scope>NUCLEOTIDE SEQUENCE</scope>
    <source>
        <strain evidence="4">IBT 17514</strain>
    </source>
</reference>